<accession>A0A0G0CXI9</accession>
<sequence length="113" mass="13253">MLNCIIIYKMLLATAKSKNNILIRLTDERFKHIIYSHKEISLPDFKLIASTIENPVAIFEGNSDELLATSKFDKNRWIVVVYKELKSDGFVITAYITTDFKWLLKRKIIWTNK</sequence>
<name>A0A0G0CXI9_9BACT</name>
<proteinExistence type="predicted"/>
<dbReference type="EMBL" id="LBOZ01000002">
    <property type="protein sequence ID" value="KKP48082.1"/>
    <property type="molecule type" value="Genomic_DNA"/>
</dbReference>
<dbReference type="AlphaFoldDB" id="A0A0G0CXI9"/>
<gene>
    <name evidence="1" type="ORF">UR38_C0002G0185</name>
</gene>
<comment type="caution">
    <text evidence="1">The sequence shown here is derived from an EMBL/GenBank/DDBJ whole genome shotgun (WGS) entry which is preliminary data.</text>
</comment>
<protein>
    <recommendedName>
        <fullName evidence="3">Phage-Barnase-EndoU-ColicinE5/D-RelE like nuclease 3 domain-containing protein</fullName>
    </recommendedName>
</protein>
<dbReference type="Proteomes" id="UP000033995">
    <property type="component" value="Unassembled WGS sequence"/>
</dbReference>
<reference evidence="1 2" key="1">
    <citation type="journal article" date="2015" name="Nature">
        <title>rRNA introns, odd ribosomes, and small enigmatic genomes across a large radiation of phyla.</title>
        <authorList>
            <person name="Brown C.T."/>
            <person name="Hug L.A."/>
            <person name="Thomas B.C."/>
            <person name="Sharon I."/>
            <person name="Castelle C.J."/>
            <person name="Singh A."/>
            <person name="Wilkins M.J."/>
            <person name="Williams K.H."/>
            <person name="Banfield J.F."/>
        </authorList>
    </citation>
    <scope>NUCLEOTIDE SEQUENCE [LARGE SCALE GENOMIC DNA]</scope>
</reference>
<organism evidence="1 2">
    <name type="scientific">Candidatus Woesebacteria bacterium GW2011_GWA2_33_28</name>
    <dbReference type="NCBI Taxonomy" id="1618561"/>
    <lineage>
        <taxon>Bacteria</taxon>
        <taxon>Candidatus Woeseibacteriota</taxon>
    </lineage>
</organism>
<evidence type="ECO:0008006" key="3">
    <source>
        <dbReference type="Google" id="ProtNLM"/>
    </source>
</evidence>
<evidence type="ECO:0000313" key="1">
    <source>
        <dbReference type="EMBL" id="KKP48082.1"/>
    </source>
</evidence>
<evidence type="ECO:0000313" key="2">
    <source>
        <dbReference type="Proteomes" id="UP000033995"/>
    </source>
</evidence>